<organism evidence="1 2">
    <name type="scientific">European catfish virus</name>
    <dbReference type="NCBI Taxonomy" id="84739"/>
    <lineage>
        <taxon>Viruses</taxon>
        <taxon>Varidnaviria</taxon>
        <taxon>Bamfordvirae</taxon>
        <taxon>Nucleocytoviricota</taxon>
        <taxon>Megaviricetes</taxon>
        <taxon>Pimascovirales</taxon>
        <taxon>Pimascovirales incertae sedis</taxon>
        <taxon>Iridoviridae</taxon>
        <taxon>Alphairidovirinae</taxon>
        <taxon>Ranavirus</taxon>
        <taxon>Ranavirus perca1</taxon>
        <taxon>Epizootic haematopoietic necrosis virus</taxon>
    </lineage>
</organism>
<sequence length="415" mass="46471">MSQTKMMLPIVRDRRKRPPTSFVCVSISRTMRISRLERTVRRMKAYSRGGFVDVIDGQLEFAEAVVRELAGGDKDKVLVLSSDSALEGAGFKRLNPRVSVALTGFPSWASVVLVLDVEGFRVYREFGAACPKTGQAVWVVYGHRQKNFSVVSSCVHYLWGYTEYTPWISHHDFVTDVVVYDQPESERYVSFLQVVTNAFCRKKTLIEEMAFMPHLAFAKMVMNGDKYVHDHIRARRGVRYVSDHVRARRASEIPETSVRLALVAIFGDREFGHLELLSDPECIYSCGRELRRVLGEVPRGEAVVAVRNAQYVAYARTTVGGLAPVLTFTQLLKVWGKYKQVFLPMGISDSHAPGKNLMKKMREPGDHRVVEFAPAEGEVAELGANRPYMGVAGVNAACVGIAREFKLRESLAASA</sequence>
<gene>
    <name evidence="1" type="primary">110L</name>
</gene>
<name>I2BFU2_9VIRU</name>
<dbReference type="Proteomes" id="UP000118593">
    <property type="component" value="Segment"/>
</dbReference>
<proteinExistence type="predicted"/>
<evidence type="ECO:0000313" key="1">
    <source>
        <dbReference type="EMBL" id="AFJ52395.1"/>
    </source>
</evidence>
<evidence type="ECO:0000313" key="2">
    <source>
        <dbReference type="Proteomes" id="UP000118593"/>
    </source>
</evidence>
<dbReference type="RefSeq" id="YP_006347703.1">
    <property type="nucleotide sequence ID" value="NC_017940.1"/>
</dbReference>
<dbReference type="KEGG" id="vg:12977881"/>
<protein>
    <submittedName>
        <fullName evidence="1">Uncharacterized protein</fullName>
    </submittedName>
</protein>
<dbReference type="EMBL" id="JQ724856">
    <property type="protein sequence ID" value="AFJ52395.1"/>
    <property type="molecule type" value="Genomic_DNA"/>
</dbReference>
<accession>I2BFU2</accession>
<dbReference type="OrthoDB" id="3022at10239"/>
<dbReference type="GeneID" id="12977881"/>
<reference evidence="1 2" key="1">
    <citation type="journal article" date="2012" name="J. Virol.">
        <title>Complete genome sequence of European sheatfish virus.</title>
        <authorList>
            <person name="Lopez-Bueno A."/>
            <person name="Mavian C."/>
            <person name="Alcami A."/>
            <person name="Alejo A."/>
        </authorList>
    </citation>
    <scope>NUCLEOTIDE SEQUENCE [LARGE SCALE GENOMIC DNA]</scope>
    <source>
        <strain evidence="1">Valdeolmos</strain>
    </source>
</reference>